<keyword evidence="2 3" id="KW-0813">Transport</keyword>
<dbReference type="NCBIfam" id="TIGR01961">
    <property type="entry name" value="NuoC_fam"/>
    <property type="match status" value="1"/>
</dbReference>
<comment type="similarity">
    <text evidence="1 3 4">Belongs to the complex I 30 kDa subunit family.</text>
</comment>
<dbReference type="EMBL" id="CP022111">
    <property type="protein sequence ID" value="ASG23177.1"/>
    <property type="molecule type" value="Genomic_DNA"/>
</dbReference>
<dbReference type="PANTHER" id="PTHR10884:SF14">
    <property type="entry name" value="NADH DEHYDROGENASE [UBIQUINONE] IRON-SULFUR PROTEIN 3, MITOCHONDRIAL"/>
    <property type="match status" value="1"/>
</dbReference>
<keyword evidence="3" id="KW-0830">Ubiquinone</keyword>
<evidence type="ECO:0000256" key="4">
    <source>
        <dbReference type="RuleBase" id="RU003456"/>
    </source>
</evidence>
<dbReference type="GO" id="GO:0050136">
    <property type="term" value="F:NADH dehydrogenase (quinone) (non-electrogenic) activity"/>
    <property type="evidence" value="ECO:0007669"/>
    <property type="project" value="UniProtKB-UniRule"/>
</dbReference>
<keyword evidence="3 5" id="KW-0874">Quinone</keyword>
<comment type="subunit">
    <text evidence="3">NDH-1 is composed of 14 different subunits. Subunits NuoB, C, D, E, F, and G constitute the peripheral sector of the complex.</text>
</comment>
<dbReference type="Pfam" id="PF00329">
    <property type="entry name" value="Complex1_30kDa"/>
    <property type="match status" value="1"/>
</dbReference>
<dbReference type="RefSeq" id="WP_088873698.1">
    <property type="nucleotide sequence ID" value="NZ_CP022111.1"/>
</dbReference>
<reference evidence="7 8" key="1">
    <citation type="submission" date="2017-06" db="EMBL/GenBank/DDBJ databases">
        <title>Complete genome sequence of Nitrospirillum amazonense strain CBAmC, an endophytic nitrogen-fixing and plant growth-promoting bacterium, isolated from sugarcane.</title>
        <authorList>
            <person name="Schwab S."/>
            <person name="dos Santos Teixeira K.R."/>
            <person name="Simoes Araujo J.L."/>
            <person name="Soares Vidal M."/>
            <person name="Borges de Freitas H.R."/>
            <person name="Rivello Crivelaro A.L."/>
            <person name="Bueno de Camargo Nunes A."/>
            <person name="dos Santos C.M."/>
            <person name="Palmeira da Silva Rosa D."/>
            <person name="da Silva Padilha D."/>
            <person name="da Silva E."/>
            <person name="Araujo Terra L."/>
            <person name="Soares Mendes V."/>
            <person name="Farinelli L."/>
            <person name="Magalhaes Cruz L."/>
            <person name="Baldani J.I."/>
        </authorList>
    </citation>
    <scope>NUCLEOTIDE SEQUENCE [LARGE SCALE GENOMIC DNA]</scope>
    <source>
        <strain evidence="7 8">CBAmC</strain>
    </source>
</reference>
<keyword evidence="3 4" id="KW-1278">Translocase</keyword>
<dbReference type="PROSITE" id="PS00542">
    <property type="entry name" value="COMPLEX1_30K"/>
    <property type="match status" value="1"/>
</dbReference>
<comment type="function">
    <text evidence="3">NDH-1 shuttles electrons from NADH, via FMN and iron-sulfur (Fe-S) centers, to quinones in the respiratory chain. The immediate electron acceptor for the enzyme in this species is believed to be ubiquinone. Couples the redox reaction to proton translocation (for every two electrons transferred, four hydrogen ions are translocated across the cytoplasmic membrane), and thus conserves the redox energy in a proton gradient.</text>
</comment>
<keyword evidence="3" id="KW-1003">Cell membrane</keyword>
<protein>
    <recommendedName>
        <fullName evidence="3">NADH-quinone oxidoreductase subunit C</fullName>
        <ecNumber evidence="3">7.1.1.-</ecNumber>
    </recommendedName>
    <alternativeName>
        <fullName evidence="3">NADH dehydrogenase I subunit C</fullName>
    </alternativeName>
    <alternativeName>
        <fullName evidence="3">NDH-1 subunit C</fullName>
    </alternativeName>
</protein>
<evidence type="ECO:0000256" key="1">
    <source>
        <dbReference type="ARBA" id="ARBA00007569"/>
    </source>
</evidence>
<proteinExistence type="inferred from homology"/>
<dbReference type="HAMAP" id="MF_01357">
    <property type="entry name" value="NDH1_NuoC"/>
    <property type="match status" value="1"/>
</dbReference>
<accession>A0A248JWS8</accession>
<dbReference type="InterPro" id="IPR010218">
    <property type="entry name" value="NADH_DH_suC"/>
</dbReference>
<sequence>MNEETLQALGAKIAAALPGAVTGTEIQNGELVVRTTREGLLQTLTVLRDDAGCRFTQLVDITAVDWPSKPERFEVNYMLLSVSKNLRARVKVTTDEDTPVPSCVPLFPAAGWYERETWDMFGVFFAGHPDLRRILTDYGFEGHPLRKDFPLTGYVEVRYDDEQKRVVYEPVKLTQDFRAFDFMSPWEAMTDVQLPGDEKAAIPLGASLRDGSVKK</sequence>
<evidence type="ECO:0000313" key="7">
    <source>
        <dbReference type="EMBL" id="ASG23177.1"/>
    </source>
</evidence>
<comment type="catalytic activity">
    <reaction evidence="3 5">
        <text>a quinone + NADH + 5 H(+)(in) = a quinol + NAD(+) + 4 H(+)(out)</text>
        <dbReference type="Rhea" id="RHEA:57888"/>
        <dbReference type="ChEBI" id="CHEBI:15378"/>
        <dbReference type="ChEBI" id="CHEBI:24646"/>
        <dbReference type="ChEBI" id="CHEBI:57540"/>
        <dbReference type="ChEBI" id="CHEBI:57945"/>
        <dbReference type="ChEBI" id="CHEBI:132124"/>
    </reaction>
</comment>
<comment type="subcellular location">
    <subcellularLocation>
        <location evidence="3">Cell membrane</location>
        <topology evidence="3">Peripheral membrane protein</topology>
        <orientation evidence="3">Cytoplasmic side</orientation>
    </subcellularLocation>
</comment>
<feature type="domain" description="NADH:ubiquinone oxidoreductase 30kDa subunit" evidence="6">
    <location>
        <begin position="34"/>
        <end position="154"/>
    </location>
</feature>
<gene>
    <name evidence="3" type="primary">nuoC</name>
    <name evidence="7" type="ORF">Y958_20285</name>
</gene>
<evidence type="ECO:0000313" key="8">
    <source>
        <dbReference type="Proteomes" id="UP000197153"/>
    </source>
</evidence>
<name>A0A248JWS8_9PROT</name>
<dbReference type="InterPro" id="IPR020396">
    <property type="entry name" value="NADH_UbQ_OxRdtase_CS"/>
</dbReference>
<dbReference type="Gene3D" id="3.30.460.80">
    <property type="entry name" value="NADH:ubiquinone oxidoreductase, 30kDa subunit"/>
    <property type="match status" value="1"/>
</dbReference>
<organism evidence="7 8">
    <name type="scientific">Nitrospirillum viridazoti CBAmc</name>
    <dbReference type="NCBI Taxonomy" id="1441467"/>
    <lineage>
        <taxon>Bacteria</taxon>
        <taxon>Pseudomonadati</taxon>
        <taxon>Pseudomonadota</taxon>
        <taxon>Alphaproteobacteria</taxon>
        <taxon>Rhodospirillales</taxon>
        <taxon>Azospirillaceae</taxon>
        <taxon>Nitrospirillum</taxon>
        <taxon>Nitrospirillum viridazoti</taxon>
    </lineage>
</organism>
<dbReference type="Proteomes" id="UP000197153">
    <property type="component" value="Chromosome 2"/>
</dbReference>
<keyword evidence="8" id="KW-1185">Reference proteome</keyword>
<evidence type="ECO:0000256" key="3">
    <source>
        <dbReference type="HAMAP-Rule" id="MF_01357"/>
    </source>
</evidence>
<dbReference type="InterPro" id="IPR037232">
    <property type="entry name" value="NADH_quin_OxRdtase_su_C/D-like"/>
</dbReference>
<evidence type="ECO:0000259" key="6">
    <source>
        <dbReference type="Pfam" id="PF00329"/>
    </source>
</evidence>
<evidence type="ECO:0000256" key="5">
    <source>
        <dbReference type="RuleBase" id="RU003582"/>
    </source>
</evidence>
<dbReference type="GO" id="GO:0008137">
    <property type="term" value="F:NADH dehydrogenase (ubiquinone) activity"/>
    <property type="evidence" value="ECO:0007669"/>
    <property type="project" value="InterPro"/>
</dbReference>
<dbReference type="InterPro" id="IPR001268">
    <property type="entry name" value="NADH_UbQ_OxRdtase_30kDa_su"/>
</dbReference>
<dbReference type="KEGG" id="nao:Y958_20285"/>
<keyword evidence="3" id="KW-0472">Membrane</keyword>
<dbReference type="GO" id="GO:0005886">
    <property type="term" value="C:plasma membrane"/>
    <property type="evidence" value="ECO:0007669"/>
    <property type="project" value="UniProtKB-SubCell"/>
</dbReference>
<dbReference type="PANTHER" id="PTHR10884">
    <property type="entry name" value="NADH DEHYDROGENASE UBIQUINONE IRON-SULFUR PROTEIN 3"/>
    <property type="match status" value="1"/>
</dbReference>
<evidence type="ECO:0000256" key="2">
    <source>
        <dbReference type="ARBA" id="ARBA00022448"/>
    </source>
</evidence>
<dbReference type="EC" id="7.1.1.-" evidence="3"/>
<dbReference type="SUPFAM" id="SSF143243">
    <property type="entry name" value="Nqo5-like"/>
    <property type="match status" value="1"/>
</dbReference>
<dbReference type="GO" id="GO:0048038">
    <property type="term" value="F:quinone binding"/>
    <property type="evidence" value="ECO:0007669"/>
    <property type="project" value="UniProtKB-KW"/>
</dbReference>
<keyword evidence="3 4" id="KW-0520">NAD</keyword>
<dbReference type="NCBIfam" id="NF004733">
    <property type="entry name" value="PRK06074.1-5"/>
    <property type="match status" value="1"/>
</dbReference>
<dbReference type="AlphaFoldDB" id="A0A248JWS8"/>